<dbReference type="AlphaFoldDB" id="A0A2T0RA81"/>
<dbReference type="Proteomes" id="UP000238083">
    <property type="component" value="Unassembled WGS sequence"/>
</dbReference>
<accession>A0A2T0RA81</accession>
<evidence type="ECO:0000313" key="2">
    <source>
        <dbReference type="Proteomes" id="UP000238083"/>
    </source>
</evidence>
<proteinExistence type="predicted"/>
<dbReference type="EMBL" id="PVZF01000001">
    <property type="protein sequence ID" value="PRY18063.1"/>
    <property type="molecule type" value="Genomic_DNA"/>
</dbReference>
<keyword evidence="2" id="KW-1185">Reference proteome</keyword>
<reference evidence="1 2" key="1">
    <citation type="submission" date="2018-03" db="EMBL/GenBank/DDBJ databases">
        <title>Genomic Encyclopedia of Archaeal and Bacterial Type Strains, Phase II (KMG-II): from individual species to whole genera.</title>
        <authorList>
            <person name="Goeker M."/>
        </authorList>
    </citation>
    <scope>NUCLEOTIDE SEQUENCE [LARGE SCALE GENOMIC DNA]</scope>
    <source>
        <strain evidence="1 2">DSM 19711</strain>
    </source>
</reference>
<sequence length="464" mass="49525">MTPVVNPRVNPPPSTTYRAGVRERLVIPTDDLFAWTLTGRGSFLTHPDDDPRSALSRERLAVRHLLAAGHHVSAVGPRTVADLLGALTLHDPHLPADTEALATRLQRDWTASAAHRRTLTGPAPAVPDDDCDRRAASTLLHALPAQTLVHLLRWTAEHGRPHRNGWPTHLVHDGPPGAGRFAGQAHLLHVTAPGQTLTAAQRTVARACQDAGLELLVLRVNPLADVPCPTEADLGLRPAPPRCPSCPAPLDVEPPAHLLPGERPLPPFLHPGVPEERHEHHLLAHLAATTGPVSAAVAALDPAALQREAFALLTHPDLPATARRPLRTHLQRATARHRALARDPHLPHEQDRAAHALRTALTTWTDPAADPAPGPGADPRSALRTAATAAGTHLALTGHDVLAIHDATDAVNHLLRSPHPDPPAAQQLFQMLSAGITGDELLHMHATGTYPDPDTLDLLAALRA</sequence>
<evidence type="ECO:0000313" key="1">
    <source>
        <dbReference type="EMBL" id="PRY18063.1"/>
    </source>
</evidence>
<organism evidence="1 2">
    <name type="scientific">Kineococcus rhizosphaerae</name>
    <dbReference type="NCBI Taxonomy" id="559628"/>
    <lineage>
        <taxon>Bacteria</taxon>
        <taxon>Bacillati</taxon>
        <taxon>Actinomycetota</taxon>
        <taxon>Actinomycetes</taxon>
        <taxon>Kineosporiales</taxon>
        <taxon>Kineosporiaceae</taxon>
        <taxon>Kineococcus</taxon>
    </lineage>
</organism>
<comment type="caution">
    <text evidence="1">The sequence shown here is derived from an EMBL/GenBank/DDBJ whole genome shotgun (WGS) entry which is preliminary data.</text>
</comment>
<protein>
    <submittedName>
        <fullName evidence="1">Uncharacterized protein</fullName>
    </submittedName>
</protein>
<gene>
    <name evidence="1" type="ORF">CLV37_101307</name>
</gene>
<name>A0A2T0RA81_9ACTN</name>